<dbReference type="GO" id="GO:0000139">
    <property type="term" value="C:Golgi membrane"/>
    <property type="evidence" value="ECO:0007669"/>
    <property type="project" value="UniProtKB-SubCell"/>
</dbReference>
<name>A0AB34ISN1_PRYPA</name>
<dbReference type="GO" id="GO:0008373">
    <property type="term" value="F:sialyltransferase activity"/>
    <property type="evidence" value="ECO:0007669"/>
    <property type="project" value="InterPro"/>
</dbReference>
<keyword evidence="4" id="KW-0808">Transferase</keyword>
<organism evidence="11 12">
    <name type="scientific">Prymnesium parvum</name>
    <name type="common">Toxic golden alga</name>
    <dbReference type="NCBI Taxonomy" id="97485"/>
    <lineage>
        <taxon>Eukaryota</taxon>
        <taxon>Haptista</taxon>
        <taxon>Haptophyta</taxon>
        <taxon>Prymnesiophyceae</taxon>
        <taxon>Prymnesiales</taxon>
        <taxon>Prymnesiaceae</taxon>
        <taxon>Prymnesium</taxon>
    </lineage>
</organism>
<dbReference type="EMBL" id="JBGBPQ010000020">
    <property type="protein sequence ID" value="KAL1504173.1"/>
    <property type="molecule type" value="Genomic_DNA"/>
</dbReference>
<dbReference type="InterPro" id="IPR050943">
    <property type="entry name" value="Glycosyltr_29_Sialyltrsf"/>
</dbReference>
<evidence type="ECO:0000256" key="6">
    <source>
        <dbReference type="ARBA" id="ARBA00022968"/>
    </source>
</evidence>
<keyword evidence="8" id="KW-0333">Golgi apparatus</keyword>
<evidence type="ECO:0000313" key="12">
    <source>
        <dbReference type="Proteomes" id="UP001515480"/>
    </source>
</evidence>
<evidence type="ECO:0000256" key="8">
    <source>
        <dbReference type="ARBA" id="ARBA00023034"/>
    </source>
</evidence>
<comment type="caution">
    <text evidence="11">The sequence shown here is derived from an EMBL/GenBank/DDBJ whole genome shotgun (WGS) entry which is preliminary data.</text>
</comment>
<reference evidence="11 12" key="1">
    <citation type="journal article" date="2024" name="Science">
        <title>Giant polyketide synthase enzymes in the biosynthesis of giant marine polyether toxins.</title>
        <authorList>
            <person name="Fallon T.R."/>
            <person name="Shende V.V."/>
            <person name="Wierzbicki I.H."/>
            <person name="Pendleton A.L."/>
            <person name="Watervoot N.F."/>
            <person name="Auber R.P."/>
            <person name="Gonzalez D.J."/>
            <person name="Wisecaver J.H."/>
            <person name="Moore B.S."/>
        </authorList>
    </citation>
    <scope>NUCLEOTIDE SEQUENCE [LARGE SCALE GENOMIC DNA]</scope>
    <source>
        <strain evidence="11 12">12B1</strain>
    </source>
</reference>
<dbReference type="PANTHER" id="PTHR11987">
    <property type="entry name" value="ALPHA-2,8-SIALYLTRANSFERASE"/>
    <property type="match status" value="1"/>
</dbReference>
<dbReference type="AlphaFoldDB" id="A0AB34ISN1"/>
<comment type="similarity">
    <text evidence="2">Belongs to the glycosyltransferase 29 family.</text>
</comment>
<keyword evidence="3" id="KW-0328">Glycosyltransferase</keyword>
<comment type="subcellular location">
    <subcellularLocation>
        <location evidence="1">Golgi apparatus membrane</location>
        <topology evidence="1">Single-pass type II membrane protein</topology>
    </subcellularLocation>
</comment>
<proteinExistence type="inferred from homology"/>
<evidence type="ECO:0000256" key="7">
    <source>
        <dbReference type="ARBA" id="ARBA00022989"/>
    </source>
</evidence>
<keyword evidence="7" id="KW-1133">Transmembrane helix</keyword>
<gene>
    <name evidence="11" type="ORF">AB1Y20_010582</name>
</gene>
<keyword evidence="10" id="KW-0325">Glycoprotein</keyword>
<keyword evidence="12" id="KW-1185">Reference proteome</keyword>
<evidence type="ECO:0000256" key="10">
    <source>
        <dbReference type="ARBA" id="ARBA00023180"/>
    </source>
</evidence>
<evidence type="ECO:0000256" key="2">
    <source>
        <dbReference type="ARBA" id="ARBA00006003"/>
    </source>
</evidence>
<dbReference type="Proteomes" id="UP001515480">
    <property type="component" value="Unassembled WGS sequence"/>
</dbReference>
<dbReference type="InterPro" id="IPR001675">
    <property type="entry name" value="Glyco_trans_29"/>
</dbReference>
<sequence length="343" mass="38031">MSADMRMERLAAEMVALSSQVTSTTLRRVNSQLISLRSRHGERGRGALASSHAVTASRRKAMLEGTERDFFHAVRNVPFLFADEHPRRLCAAKPPWGLLSKDASQLGAPANWSRVRLANRTREHMNLCYRYAERLQQNARLGTRPPTPRNQSCAVVGSSGTLSGSGHGRLIDSHQLVMRFNAAPAGGRWAMDVGEKTTLRLFTDKTIAVGAKRNDLRAGGEGLLLYCMATWLRTYLDEYGGRGRLPSAGVIGIAFAISRCSRVSLFGFGNASDTNATSTCGHYWECNRNQSRYFAGKQGYHDWKAQWRLLSLWISQREGTDHQLAFYAGGAANFFARNEATRA</sequence>
<evidence type="ECO:0000256" key="3">
    <source>
        <dbReference type="ARBA" id="ARBA00022676"/>
    </source>
</evidence>
<dbReference type="Pfam" id="PF00777">
    <property type="entry name" value="Glyco_transf_29"/>
    <property type="match status" value="2"/>
</dbReference>
<protein>
    <submittedName>
        <fullName evidence="11">Uncharacterized protein</fullName>
    </submittedName>
</protein>
<dbReference type="InterPro" id="IPR038578">
    <property type="entry name" value="GT29-like_sf"/>
</dbReference>
<dbReference type="PANTHER" id="PTHR11987:SF36">
    <property type="entry name" value="SIA-ALPHA-2,3-GAL-BETA-1,4-GLCNAC-R:ALPHA 2,8-SIALYLTRANSFERASE"/>
    <property type="match status" value="1"/>
</dbReference>
<dbReference type="Gene3D" id="3.90.1480.20">
    <property type="entry name" value="Glycosyl transferase family 29"/>
    <property type="match status" value="2"/>
</dbReference>
<evidence type="ECO:0000256" key="1">
    <source>
        <dbReference type="ARBA" id="ARBA00004323"/>
    </source>
</evidence>
<keyword evidence="5" id="KW-0812">Transmembrane</keyword>
<keyword evidence="6" id="KW-0735">Signal-anchor</keyword>
<accession>A0AB34ISN1</accession>
<evidence type="ECO:0000256" key="9">
    <source>
        <dbReference type="ARBA" id="ARBA00023136"/>
    </source>
</evidence>
<evidence type="ECO:0000256" key="4">
    <source>
        <dbReference type="ARBA" id="ARBA00022679"/>
    </source>
</evidence>
<evidence type="ECO:0000313" key="11">
    <source>
        <dbReference type="EMBL" id="KAL1504173.1"/>
    </source>
</evidence>
<evidence type="ECO:0000256" key="5">
    <source>
        <dbReference type="ARBA" id="ARBA00022692"/>
    </source>
</evidence>
<keyword evidence="9" id="KW-0472">Membrane</keyword>